<evidence type="ECO:0000313" key="1">
    <source>
        <dbReference type="EMBL" id="MBB5217663.1"/>
    </source>
</evidence>
<evidence type="ECO:0000313" key="4">
    <source>
        <dbReference type="Proteomes" id="UP000593591"/>
    </source>
</evidence>
<dbReference type="EMBL" id="CP031517">
    <property type="protein sequence ID" value="QOS40603.1"/>
    <property type="molecule type" value="Genomic_DNA"/>
</dbReference>
<dbReference type="Proteomes" id="UP000578697">
    <property type="component" value="Unassembled WGS sequence"/>
</dbReference>
<dbReference type="KEGG" id="trc:DYE49_09075"/>
<name>A0A840SDJ0_9SPIR</name>
<reference evidence="1 3" key="2">
    <citation type="submission" date="2020-08" db="EMBL/GenBank/DDBJ databases">
        <title>Genomic Encyclopedia of Type Strains, Phase IV (KMG-IV): sequencing the most valuable type-strain genomes for metagenomic binning, comparative biology and taxonomic classification.</title>
        <authorList>
            <person name="Goeker M."/>
        </authorList>
    </citation>
    <scope>NUCLEOTIDE SEQUENCE [LARGE SCALE GENOMIC DNA]</scope>
    <source>
        <strain evidence="1 3">DSM 103679</strain>
    </source>
</reference>
<protein>
    <submittedName>
        <fullName evidence="1">Uncharacterized protein</fullName>
    </submittedName>
</protein>
<dbReference type="RefSeq" id="WP_184651115.1">
    <property type="nucleotide sequence ID" value="NZ_JACHFR010000001.1"/>
</dbReference>
<dbReference type="AlphaFoldDB" id="A0A840SDJ0"/>
<keyword evidence="3" id="KW-1185">Reference proteome</keyword>
<sequence length="439" mass="49137">MRLHDYFLPAVFFIFTQNTFPQPKVFQNLNIWSGLSASKTVNSDEIKIKYDSGVRLNTSLLDLTLSTGNTDFQKCRYGTQVHLNTKCFPFNTEIFAGTLKYSAARSRLKSPLPQSLSPLKSALLLPQGTSPALPGFTGSPADFSAAVTIEPGVKTKYFPEVQAAVIPEKELFFNINKTFSLPHTGSLETGFTGGIFKHGQKTTSQWYFKKLPYKYDFYSAGELLFNFTAPVWRSSAACAFYENPFGGIRSSLRLTNSLLLENFTLNTVIFLADADLISAGGLMPHTEFQLKINPQYKVYLKHCWFNSGIVVEKTFPEMKKLSSFSLFEANLKCAIICYLKKISTGFYFTPGQSYRLTAGIPISRIKNSFSFQYKTAGSRQKFSISHSLKSPLPFISSSGFSADFEKSDGDKTKFSSYIQFAFSSKRIKYSGKLSLTLNL</sequence>
<gene>
    <name evidence="2" type="ORF">DYE49_09075</name>
    <name evidence="1" type="ORF">HNP77_000007</name>
</gene>
<accession>A0A840SDJ0</accession>
<evidence type="ECO:0000313" key="3">
    <source>
        <dbReference type="Proteomes" id="UP000578697"/>
    </source>
</evidence>
<organism evidence="1 3">
    <name type="scientific">Treponema rectale</name>
    <dbReference type="NCBI Taxonomy" id="744512"/>
    <lineage>
        <taxon>Bacteria</taxon>
        <taxon>Pseudomonadati</taxon>
        <taxon>Spirochaetota</taxon>
        <taxon>Spirochaetia</taxon>
        <taxon>Spirochaetales</taxon>
        <taxon>Treponemataceae</taxon>
        <taxon>Treponema</taxon>
    </lineage>
</organism>
<evidence type="ECO:0000313" key="2">
    <source>
        <dbReference type="EMBL" id="QOS40603.1"/>
    </source>
</evidence>
<dbReference type="EMBL" id="JACHFR010000001">
    <property type="protein sequence ID" value="MBB5217663.1"/>
    <property type="molecule type" value="Genomic_DNA"/>
</dbReference>
<dbReference type="Proteomes" id="UP000593591">
    <property type="component" value="Chromosome"/>
</dbReference>
<reference evidence="2 4" key="1">
    <citation type="submission" date="2018-08" db="EMBL/GenBank/DDBJ databases">
        <title>The first complete genome of Treponema rectale (CHPAT), a commensal spirochete of the bovine rectum.</title>
        <authorList>
            <person name="Staton G.J."/>
            <person name="Clegg S.R."/>
            <person name="Carter S.D."/>
            <person name="Radford A.D."/>
            <person name="Darby A."/>
            <person name="Hall N."/>
            <person name="Birtles R.J."/>
            <person name="Evans N.J."/>
        </authorList>
    </citation>
    <scope>NUCLEOTIDE SEQUENCE [LARGE SCALE GENOMIC DNA]</scope>
    <source>
        <strain evidence="2 4">CHPA</strain>
    </source>
</reference>
<proteinExistence type="predicted"/>